<sequence>MKRFDRFLATEFLLFSLLGLISVILIYDLINLIERMSYFLRYDAKVVDIALYYFYDLPATMGLLLPVGFALGVFLVIGRLIRSNELLPLLASGVNIYRIFAVFFVVSVIVAGLAFLEVEYISTRARGEFIDHKVANIEGRKPSKKNYRNHVFYLSQGGRRYYIRQLRVSDSLAKDWVIWELSPERRIKRTIKIPVVRYTSEGVWQGESVEVRDFTGSEMDYVKYPERLMPEITETPAELGVRRKSIEEMRLGELRDYIHRMELAGSKVAEERVEYHFRFSSPVIVIIVTMIALAAAALLHKGNITLGIGLGLLLSFLFWGALQASRAFGYASVLPPWLAAWLPNLIFSGVMVFLLCKVKT</sequence>
<feature type="transmembrane region" description="Helical" evidence="6">
    <location>
        <begin position="96"/>
        <end position="116"/>
    </location>
</feature>
<proteinExistence type="predicted"/>
<reference evidence="7" key="1">
    <citation type="submission" date="2019-11" db="EMBL/GenBank/DDBJ databases">
        <title>Microbial mats filling the niche in hypersaline microbial mats.</title>
        <authorList>
            <person name="Wong H.L."/>
            <person name="Macleod F.I."/>
            <person name="White R.A. III"/>
            <person name="Burns B.P."/>
        </authorList>
    </citation>
    <scope>NUCLEOTIDE SEQUENCE</scope>
    <source>
        <strain evidence="7">Bin_327</strain>
    </source>
</reference>
<dbReference type="PANTHER" id="PTHR33529:SF6">
    <property type="entry name" value="YJGP_YJGQ FAMILY PERMEASE"/>
    <property type="match status" value="1"/>
</dbReference>
<comment type="caution">
    <text evidence="7">The sequence shown here is derived from an EMBL/GenBank/DDBJ whole genome shotgun (WGS) entry which is preliminary data.</text>
</comment>
<evidence type="ECO:0000256" key="1">
    <source>
        <dbReference type="ARBA" id="ARBA00004651"/>
    </source>
</evidence>
<dbReference type="Proteomes" id="UP000630660">
    <property type="component" value="Unassembled WGS sequence"/>
</dbReference>
<feature type="transmembrane region" description="Helical" evidence="6">
    <location>
        <begin position="337"/>
        <end position="356"/>
    </location>
</feature>
<feature type="transmembrane region" description="Helical" evidence="6">
    <location>
        <begin position="279"/>
        <end position="299"/>
    </location>
</feature>
<dbReference type="EMBL" id="WJKJ01000130">
    <property type="protein sequence ID" value="MBD3364368.1"/>
    <property type="molecule type" value="Genomic_DNA"/>
</dbReference>
<evidence type="ECO:0000313" key="7">
    <source>
        <dbReference type="EMBL" id="MBD3364368.1"/>
    </source>
</evidence>
<dbReference type="GO" id="GO:0015920">
    <property type="term" value="P:lipopolysaccharide transport"/>
    <property type="evidence" value="ECO:0007669"/>
    <property type="project" value="TreeGrafter"/>
</dbReference>
<dbReference type="InterPro" id="IPR005495">
    <property type="entry name" value="LptG/LptF_permease"/>
</dbReference>
<keyword evidence="3 6" id="KW-0812">Transmembrane</keyword>
<evidence type="ECO:0000256" key="2">
    <source>
        <dbReference type="ARBA" id="ARBA00022475"/>
    </source>
</evidence>
<keyword evidence="4 6" id="KW-1133">Transmembrane helix</keyword>
<keyword evidence="5 6" id="KW-0472">Membrane</keyword>
<evidence type="ECO:0000313" key="8">
    <source>
        <dbReference type="Proteomes" id="UP000630660"/>
    </source>
</evidence>
<evidence type="ECO:0000256" key="4">
    <source>
        <dbReference type="ARBA" id="ARBA00022989"/>
    </source>
</evidence>
<name>A0A9D5K8F4_UNCW3</name>
<evidence type="ECO:0000256" key="3">
    <source>
        <dbReference type="ARBA" id="ARBA00022692"/>
    </source>
</evidence>
<dbReference type="PANTHER" id="PTHR33529">
    <property type="entry name" value="SLR0882 PROTEIN-RELATED"/>
    <property type="match status" value="1"/>
</dbReference>
<accession>A0A9D5K8F4</accession>
<keyword evidence="2" id="KW-1003">Cell membrane</keyword>
<evidence type="ECO:0000256" key="6">
    <source>
        <dbReference type="SAM" id="Phobius"/>
    </source>
</evidence>
<dbReference type="AlphaFoldDB" id="A0A9D5K8F4"/>
<feature type="transmembrane region" description="Helical" evidence="6">
    <location>
        <begin position="12"/>
        <end position="33"/>
    </location>
</feature>
<protein>
    <submittedName>
        <fullName evidence="7">LptF/LptG family permease</fullName>
    </submittedName>
</protein>
<comment type="subcellular location">
    <subcellularLocation>
        <location evidence="1">Cell membrane</location>
        <topology evidence="1">Multi-pass membrane protein</topology>
    </subcellularLocation>
</comment>
<dbReference type="Pfam" id="PF03739">
    <property type="entry name" value="LptF_LptG"/>
    <property type="match status" value="1"/>
</dbReference>
<dbReference type="GO" id="GO:0043190">
    <property type="term" value="C:ATP-binding cassette (ABC) transporter complex"/>
    <property type="evidence" value="ECO:0007669"/>
    <property type="project" value="TreeGrafter"/>
</dbReference>
<feature type="transmembrane region" description="Helical" evidence="6">
    <location>
        <begin position="306"/>
        <end position="325"/>
    </location>
</feature>
<evidence type="ECO:0000256" key="5">
    <source>
        <dbReference type="ARBA" id="ARBA00023136"/>
    </source>
</evidence>
<gene>
    <name evidence="7" type="ORF">GF359_04040</name>
</gene>
<feature type="transmembrane region" description="Helical" evidence="6">
    <location>
        <begin position="53"/>
        <end position="76"/>
    </location>
</feature>
<organism evidence="7 8">
    <name type="scientific">candidate division WOR-3 bacterium</name>
    <dbReference type="NCBI Taxonomy" id="2052148"/>
    <lineage>
        <taxon>Bacteria</taxon>
        <taxon>Bacteria division WOR-3</taxon>
    </lineage>
</organism>